<proteinExistence type="predicted"/>
<dbReference type="InParanoid" id="A0A194XDD0"/>
<dbReference type="EMBL" id="KQ947413">
    <property type="protein sequence ID" value="KUJ18185.1"/>
    <property type="molecule type" value="Genomic_DNA"/>
</dbReference>
<dbReference type="GeneID" id="28817074"/>
<dbReference type="KEGG" id="psco:LY89DRAFT_41315"/>
<sequence>MNRENRLALLGRWLPLAIVKASDMDAFTCHFGRKFKGCRRSSPNSSEIGQYSNCSPGGREGPLAKLESLQDKSQCTWRKLIRLADGIVRDYGFLSRTCGGCYGGLHSCRYILLDDMYHSLRPRNTFPQIALFL</sequence>
<accession>A0A194XDD0</accession>
<dbReference type="Proteomes" id="UP000070700">
    <property type="component" value="Unassembled WGS sequence"/>
</dbReference>
<evidence type="ECO:0000313" key="1">
    <source>
        <dbReference type="EMBL" id="KUJ18185.1"/>
    </source>
</evidence>
<name>A0A194XDD0_MOLSC</name>
<reference evidence="1 2" key="1">
    <citation type="submission" date="2015-10" db="EMBL/GenBank/DDBJ databases">
        <title>Full genome of DAOMC 229536 Phialocephala scopiformis, a fungal endophyte of spruce producing the potent anti-insectan compound rugulosin.</title>
        <authorList>
            <consortium name="DOE Joint Genome Institute"/>
            <person name="Walker A.K."/>
            <person name="Frasz S.L."/>
            <person name="Seifert K.A."/>
            <person name="Miller J.D."/>
            <person name="Mondo S.J."/>
            <person name="Labutti K."/>
            <person name="Lipzen A."/>
            <person name="Dockter R."/>
            <person name="Kennedy M."/>
            <person name="Grigoriev I.V."/>
            <person name="Spatafora J.W."/>
        </authorList>
    </citation>
    <scope>NUCLEOTIDE SEQUENCE [LARGE SCALE GENOMIC DNA]</scope>
    <source>
        <strain evidence="1 2">CBS 120377</strain>
    </source>
</reference>
<keyword evidence="2" id="KW-1185">Reference proteome</keyword>
<organism evidence="1 2">
    <name type="scientific">Mollisia scopiformis</name>
    <name type="common">Conifer needle endophyte fungus</name>
    <name type="synonym">Phialocephala scopiformis</name>
    <dbReference type="NCBI Taxonomy" id="149040"/>
    <lineage>
        <taxon>Eukaryota</taxon>
        <taxon>Fungi</taxon>
        <taxon>Dikarya</taxon>
        <taxon>Ascomycota</taxon>
        <taxon>Pezizomycotina</taxon>
        <taxon>Leotiomycetes</taxon>
        <taxon>Helotiales</taxon>
        <taxon>Mollisiaceae</taxon>
        <taxon>Mollisia</taxon>
    </lineage>
</organism>
<gene>
    <name evidence="1" type="ORF">LY89DRAFT_41315</name>
</gene>
<protein>
    <submittedName>
        <fullName evidence="1">Uncharacterized protein</fullName>
    </submittedName>
</protein>
<dbReference type="AlphaFoldDB" id="A0A194XDD0"/>
<evidence type="ECO:0000313" key="2">
    <source>
        <dbReference type="Proteomes" id="UP000070700"/>
    </source>
</evidence>
<dbReference type="RefSeq" id="XP_018072540.1">
    <property type="nucleotide sequence ID" value="XM_018207348.1"/>
</dbReference>